<feature type="compositionally biased region" description="Polar residues" evidence="15">
    <location>
        <begin position="371"/>
        <end position="385"/>
    </location>
</feature>
<comment type="cofactor">
    <cofactor evidence="1">
        <name>Zn(2+)</name>
        <dbReference type="ChEBI" id="CHEBI:29105"/>
    </cofactor>
</comment>
<feature type="region of interest" description="Disordered" evidence="15">
    <location>
        <begin position="138"/>
        <end position="385"/>
    </location>
</feature>
<feature type="region of interest" description="Disordered" evidence="15">
    <location>
        <begin position="629"/>
        <end position="670"/>
    </location>
</feature>
<dbReference type="GO" id="GO:0005524">
    <property type="term" value="F:ATP binding"/>
    <property type="evidence" value="ECO:0007669"/>
    <property type="project" value="UniProtKB-KW"/>
</dbReference>
<feature type="compositionally biased region" description="Polar residues" evidence="15">
    <location>
        <begin position="599"/>
        <end position="613"/>
    </location>
</feature>
<accession>A0A0D2FSQ2</accession>
<dbReference type="STRING" id="5601.A0A0D2FSQ2"/>
<dbReference type="PROSITE" id="PS50967">
    <property type="entry name" value="HRDC"/>
    <property type="match status" value="1"/>
</dbReference>
<dbReference type="GO" id="GO:0043138">
    <property type="term" value="F:3'-5' DNA helicase activity"/>
    <property type="evidence" value="ECO:0007669"/>
    <property type="project" value="UniProtKB-EC"/>
</dbReference>
<dbReference type="FunFam" id="3.40.50.300:FF:000537">
    <property type="entry name" value="Bloom syndrome RecQ-like helicase"/>
    <property type="match status" value="1"/>
</dbReference>
<feature type="domain" description="Helicase ATP-binding" evidence="17">
    <location>
        <begin position="764"/>
        <end position="945"/>
    </location>
</feature>
<sequence length="1641" mass="182591">MTKNNFSSCLSWLLQHPHSFGNLDHVSAIADTATASYDEVIAADADNEMARLQLAPQTNHRPRLHSQLHNEPNPLPTPAPSRPSEEPKPTSTRPKQTLATPSAPRQNAKPHTPGTSSRNLEFSDDILDIDEIDLTGDVTTSSFGEFGPPIRLWREDSATRVEPPPKRNGRKRKSDEYESDLLSPRSSRKTTKVLQGATTTASPLRVHHTEEVERHVREQASLTQTAVRQNPPPLLEAEDEFSDFSVDDFEEAQGQLAVTPGDAPQRPIPTNSQQSRTLRRSNVIPDSDDDEEDAPLAPKLESDPASPAPYMPGNGHGHWSPVKNIQSAQEAFRSPRPSQPPRSSQSPRKPVSPRYNARLTRPATSIHEPTFKSSAASTNSSENLTSEQKNLVANFASNGQEQLQSLLQRLEQSKKAVDDKIMDEICEDGGASTESKERLRAIGNKIASATRLRDEFDALARLRRQREQMVVQRNKLRNSGHSVNPDDPADLLTSLCSKIFQAKLDIDAREASVARLLDQIGVPPPGHTTAHCGNVSDKFLSPRSTVSEQKVLVASTQKAPESISKRAKEEDDRKELAHLSTQSVRQTPAPSRFDMPSVSIKSSNRSPSPQYTSKRPALVAHGGRFQSTYTTAHSNVPGRSLAYNQADSSDRGYSRTMASPTRDYPFEEDDFEDDLDDEEMYQAVEEFEQHLSSRTAEPSDTPSRAVLVEVSDNIRKVSPKKKPSSQQLSSSRALMQHPWSKDVASALKKKFHLHGFRHNQLEAINATLAGKDTFVLMPTGGGKSLCYQLPAIINSGRTRGVTVVVSPLLSLMQDQVDHLQKLHIQAHLINGNSTPEARNWVRQALQDPHPEEVLQLLYVTPEMLGKSQAMVSAFEALYRRKRLARIVIDEAHCVSQWGHDFRPDYKSLGEVRKRFKEVPVMALTATATENVKIDVMHNLGMKDAEVFTQSFNRPNLTYEVRPKGKNLEVLQSIADTIKSSYRGQAGVVYCLSRANCEKVAQDLSEKFQIEAQHYHAGMPSDERIDIQKRWQAGEFKVIVATIAFGMGIDKSDVRFVMHHSMPKSLEGYYQETGRAGRDGKRSGCYLFYGYRDSMLLKQMIKNSDGSNEQKERQYQLLRNMVQFCENRSDCRRVQVLGYFNEHFDRADCKNGCDNCNSTSTFETQDFSEHARAAISIVRQIYRSKVTVLHCVDIYRGGRNKKITQLEHNTLPEYGKGAHLVRGDVERLFHRLISERALTEYNKVNNAGFSTQYIKPGPAARDFEAGRRSLKIQVLASPHEKARKSAPPPQRSRKNGQGTGVKAAVDYYPASTNVSSPLQPRATRKLPHPVEDPDSDDEDFIEHTSEMEEDDVHDDEDEDAFRDDLALDHSVPRNPSKLGPPITADTSTTLSTTHQHILDDFVEKARAQMKRISIGKSLRQVAVTDRTLREIGVKFPQTEADLQRISGMNDETFKMFGPVLLRLIRSAFNDYEALMRAQEDRPDDPNHQTVIEIADDDSNGEEPETDVDMDDVDETEDSHYFGAPNDGGQSSGRAFPASFSTSKSRKTTGKRATSRSGSTSWNRRGSRGWQRGGGSNSSSSRARTSGAKGRKVSSGVAKKSKSSSSARSSTSSAGLSRFVHKNNKTGSSTRSAGGSKISMMPT</sequence>
<dbReference type="SUPFAM" id="SSF46785">
    <property type="entry name" value="Winged helix' DNA-binding domain"/>
    <property type="match status" value="1"/>
</dbReference>
<dbReference type="Gene3D" id="1.10.10.10">
    <property type="entry name" value="Winged helix-like DNA-binding domain superfamily/Winged helix DNA-binding domain"/>
    <property type="match status" value="1"/>
</dbReference>
<dbReference type="InterPro" id="IPR027417">
    <property type="entry name" value="P-loop_NTPase"/>
</dbReference>
<feature type="compositionally biased region" description="Basic and acidic residues" evidence="15">
    <location>
        <begin position="152"/>
        <end position="165"/>
    </location>
</feature>
<evidence type="ECO:0000256" key="5">
    <source>
        <dbReference type="ARBA" id="ARBA00022763"/>
    </source>
</evidence>
<dbReference type="InterPro" id="IPR001650">
    <property type="entry name" value="Helicase_C-like"/>
</dbReference>
<evidence type="ECO:0000256" key="11">
    <source>
        <dbReference type="ARBA" id="ARBA00023235"/>
    </source>
</evidence>
<keyword evidence="12" id="KW-0539">Nucleus</keyword>
<dbReference type="GO" id="GO:0003677">
    <property type="term" value="F:DNA binding"/>
    <property type="evidence" value="ECO:0007669"/>
    <property type="project" value="UniProtKB-KW"/>
</dbReference>
<dbReference type="PROSITE" id="PS00690">
    <property type="entry name" value="DEAH_ATP_HELICASE"/>
    <property type="match status" value="1"/>
</dbReference>
<keyword evidence="8" id="KW-0067">ATP-binding</keyword>
<evidence type="ECO:0000313" key="20">
    <source>
        <dbReference type="Proteomes" id="UP000054266"/>
    </source>
</evidence>
<evidence type="ECO:0000313" key="19">
    <source>
        <dbReference type="EMBL" id="KIW63064.1"/>
    </source>
</evidence>
<dbReference type="Proteomes" id="UP000054266">
    <property type="component" value="Unassembled WGS sequence"/>
</dbReference>
<dbReference type="PROSITE" id="PS51192">
    <property type="entry name" value="HELICASE_ATP_BIND_1"/>
    <property type="match status" value="1"/>
</dbReference>
<evidence type="ECO:0000256" key="9">
    <source>
        <dbReference type="ARBA" id="ARBA00023125"/>
    </source>
</evidence>
<feature type="compositionally biased region" description="Basic residues" evidence="15">
    <location>
        <begin position="1542"/>
        <end position="1552"/>
    </location>
</feature>
<dbReference type="Pfam" id="PF00271">
    <property type="entry name" value="Helicase_C"/>
    <property type="match status" value="1"/>
</dbReference>
<evidence type="ECO:0000256" key="13">
    <source>
        <dbReference type="ARBA" id="ARBA00034617"/>
    </source>
</evidence>
<feature type="compositionally biased region" description="Polar residues" evidence="15">
    <location>
        <begin position="192"/>
        <end position="202"/>
    </location>
</feature>
<dbReference type="GO" id="GO:0009378">
    <property type="term" value="F:four-way junction helicase activity"/>
    <property type="evidence" value="ECO:0007669"/>
    <property type="project" value="TreeGrafter"/>
</dbReference>
<dbReference type="PANTHER" id="PTHR13710">
    <property type="entry name" value="DNA HELICASE RECQ FAMILY MEMBER"/>
    <property type="match status" value="1"/>
</dbReference>
<evidence type="ECO:0000259" key="17">
    <source>
        <dbReference type="PROSITE" id="PS51192"/>
    </source>
</evidence>
<dbReference type="CDD" id="cd18794">
    <property type="entry name" value="SF2_C_RecQ"/>
    <property type="match status" value="1"/>
</dbReference>
<organism evidence="19 20">
    <name type="scientific">Phialophora macrospora</name>
    <dbReference type="NCBI Taxonomy" id="1851006"/>
    <lineage>
        <taxon>Eukaryota</taxon>
        <taxon>Fungi</taxon>
        <taxon>Dikarya</taxon>
        <taxon>Ascomycota</taxon>
        <taxon>Pezizomycotina</taxon>
        <taxon>Eurotiomycetes</taxon>
        <taxon>Chaetothyriomycetidae</taxon>
        <taxon>Chaetothyriales</taxon>
        <taxon>Herpotrichiellaceae</taxon>
        <taxon>Phialophora</taxon>
    </lineage>
</organism>
<feature type="region of interest" description="Disordered" evidence="15">
    <location>
        <begin position="552"/>
        <end position="614"/>
    </location>
</feature>
<dbReference type="InterPro" id="IPR002121">
    <property type="entry name" value="HRDC_dom"/>
</dbReference>
<dbReference type="InterPro" id="IPR036390">
    <property type="entry name" value="WH_DNA-bd_sf"/>
</dbReference>
<dbReference type="InterPro" id="IPR044876">
    <property type="entry name" value="HRDC_dom_sf"/>
</dbReference>
<feature type="region of interest" description="Disordered" evidence="15">
    <location>
        <begin position="63"/>
        <end position="122"/>
    </location>
</feature>
<dbReference type="GO" id="GO:0016787">
    <property type="term" value="F:hydrolase activity"/>
    <property type="evidence" value="ECO:0007669"/>
    <property type="project" value="UniProtKB-KW"/>
</dbReference>
<evidence type="ECO:0000256" key="1">
    <source>
        <dbReference type="ARBA" id="ARBA00001947"/>
    </source>
</evidence>
<dbReference type="GO" id="GO:0000724">
    <property type="term" value="P:double-strand break repair via homologous recombination"/>
    <property type="evidence" value="ECO:0007669"/>
    <property type="project" value="UniProtKB-ARBA"/>
</dbReference>
<keyword evidence="5" id="KW-0227">DNA damage</keyword>
<keyword evidence="4" id="KW-0547">Nucleotide-binding</keyword>
<feature type="domain" description="Helicase C-terminal" evidence="18">
    <location>
        <begin position="969"/>
        <end position="1118"/>
    </location>
</feature>
<feature type="region of interest" description="Disordered" evidence="15">
    <location>
        <begin position="711"/>
        <end position="735"/>
    </location>
</feature>
<comment type="subcellular location">
    <subcellularLocation>
        <location evidence="2">Nucleus</location>
    </subcellularLocation>
</comment>
<dbReference type="SMART" id="SM00490">
    <property type="entry name" value="HELICc"/>
    <property type="match status" value="1"/>
</dbReference>
<feature type="compositionally biased region" description="Low complexity" evidence="15">
    <location>
        <begin position="1575"/>
        <end position="1616"/>
    </location>
</feature>
<dbReference type="Gene3D" id="3.40.50.300">
    <property type="entry name" value="P-loop containing nucleotide triphosphate hydrolases"/>
    <property type="match status" value="2"/>
</dbReference>
<dbReference type="Pfam" id="PF09382">
    <property type="entry name" value="RQC"/>
    <property type="match status" value="1"/>
</dbReference>
<feature type="region of interest" description="Disordered" evidence="15">
    <location>
        <begin position="1476"/>
        <end position="1641"/>
    </location>
</feature>
<evidence type="ECO:0000256" key="2">
    <source>
        <dbReference type="ARBA" id="ARBA00004123"/>
    </source>
</evidence>
<dbReference type="InterPro" id="IPR032284">
    <property type="entry name" value="RecQ_Zn-bd"/>
</dbReference>
<dbReference type="Gene3D" id="1.10.150.80">
    <property type="entry name" value="HRDC domain"/>
    <property type="match status" value="1"/>
</dbReference>
<evidence type="ECO:0000259" key="16">
    <source>
        <dbReference type="PROSITE" id="PS50967"/>
    </source>
</evidence>
<proteinExistence type="inferred from homology"/>
<keyword evidence="6" id="KW-0378">Hydrolase</keyword>
<dbReference type="InterPro" id="IPR018982">
    <property type="entry name" value="RQC_domain"/>
</dbReference>
<evidence type="ECO:0000256" key="8">
    <source>
        <dbReference type="ARBA" id="ARBA00022840"/>
    </source>
</evidence>
<dbReference type="SUPFAM" id="SSF52540">
    <property type="entry name" value="P-loop containing nucleoside triphosphate hydrolases"/>
    <property type="match status" value="1"/>
</dbReference>
<evidence type="ECO:0000256" key="7">
    <source>
        <dbReference type="ARBA" id="ARBA00022806"/>
    </source>
</evidence>
<dbReference type="PANTHER" id="PTHR13710:SF153">
    <property type="entry name" value="RECQ-LIKE DNA HELICASE BLM"/>
    <property type="match status" value="1"/>
</dbReference>
<feature type="compositionally biased region" description="Polar residues" evidence="15">
    <location>
        <begin position="1526"/>
        <end position="1541"/>
    </location>
</feature>
<feature type="compositionally biased region" description="Acidic residues" evidence="15">
    <location>
        <begin position="1492"/>
        <end position="1515"/>
    </location>
</feature>
<name>A0A0D2FSQ2_9EURO</name>
<feature type="compositionally biased region" description="Low complexity" evidence="15">
    <location>
        <begin position="341"/>
        <end position="354"/>
    </location>
</feature>
<keyword evidence="9" id="KW-0238">DNA-binding</keyword>
<dbReference type="PROSITE" id="PS51194">
    <property type="entry name" value="HELICASE_CTER"/>
    <property type="match status" value="1"/>
</dbReference>
<feature type="compositionally biased region" description="Acidic residues" evidence="15">
    <location>
        <begin position="236"/>
        <end position="251"/>
    </location>
</feature>
<dbReference type="FunFam" id="3.40.50.300:FF:001975">
    <property type="entry name" value="ATP-dependent DNA helicase"/>
    <property type="match status" value="1"/>
</dbReference>
<dbReference type="InterPro" id="IPR010997">
    <property type="entry name" value="HRDC-like_sf"/>
</dbReference>
<dbReference type="FunFam" id="1.10.10.10:FF:000495">
    <property type="entry name" value="RecQ family helicase MusN"/>
    <property type="match status" value="1"/>
</dbReference>
<dbReference type="CDD" id="cd17920">
    <property type="entry name" value="DEXHc_RecQ"/>
    <property type="match status" value="1"/>
</dbReference>
<feature type="compositionally biased region" description="Polar residues" evidence="15">
    <location>
        <begin position="579"/>
        <end position="589"/>
    </location>
</feature>
<comment type="similarity">
    <text evidence="3">Belongs to the helicase family. RecQ subfamily.</text>
</comment>
<reference evidence="19 20" key="1">
    <citation type="submission" date="2015-01" db="EMBL/GenBank/DDBJ databases">
        <title>The Genome Sequence of Capronia semiimmersa CBS27337.</title>
        <authorList>
            <consortium name="The Broad Institute Genomics Platform"/>
            <person name="Cuomo C."/>
            <person name="de Hoog S."/>
            <person name="Gorbushina A."/>
            <person name="Stielow B."/>
            <person name="Teixiera M."/>
            <person name="Abouelleil A."/>
            <person name="Chapman S.B."/>
            <person name="Priest M."/>
            <person name="Young S.K."/>
            <person name="Wortman J."/>
            <person name="Nusbaum C."/>
            <person name="Birren B."/>
        </authorList>
    </citation>
    <scope>NUCLEOTIDE SEQUENCE [LARGE SCALE GENOMIC DNA]</scope>
    <source>
        <strain evidence="19 20">CBS 27337</strain>
    </source>
</reference>
<comment type="catalytic activity">
    <reaction evidence="13">
        <text>Couples ATP hydrolysis with the unwinding of duplex DNA by translocating in the 3'-5' direction.</text>
        <dbReference type="EC" id="5.6.2.4"/>
    </reaction>
</comment>
<keyword evidence="11" id="KW-0413">Isomerase</keyword>
<dbReference type="SMART" id="SM00487">
    <property type="entry name" value="DEXDc"/>
    <property type="match status" value="1"/>
</dbReference>
<dbReference type="Pfam" id="PF16124">
    <property type="entry name" value="RecQ_Zn_bind"/>
    <property type="match status" value="1"/>
</dbReference>
<gene>
    <name evidence="19" type="ORF">PV04_09942</name>
</gene>
<feature type="compositionally biased region" description="Basic and acidic residues" evidence="15">
    <location>
        <begin position="1476"/>
        <end position="1485"/>
    </location>
</feature>
<feature type="compositionally biased region" description="Polar residues" evidence="15">
    <location>
        <begin position="89"/>
        <end position="105"/>
    </location>
</feature>
<dbReference type="InterPro" id="IPR036388">
    <property type="entry name" value="WH-like_DNA-bd_sf"/>
</dbReference>
<feature type="region of interest" description="Disordered" evidence="15">
    <location>
        <begin position="1273"/>
        <end position="1337"/>
    </location>
</feature>
<evidence type="ECO:0000256" key="6">
    <source>
        <dbReference type="ARBA" id="ARBA00022801"/>
    </source>
</evidence>
<dbReference type="Pfam" id="PF00270">
    <property type="entry name" value="DEAD"/>
    <property type="match status" value="1"/>
</dbReference>
<dbReference type="SMART" id="SM00956">
    <property type="entry name" value="RQC"/>
    <property type="match status" value="1"/>
</dbReference>
<dbReference type="EMBL" id="KN846962">
    <property type="protein sequence ID" value="KIW63064.1"/>
    <property type="molecule type" value="Genomic_DNA"/>
</dbReference>
<evidence type="ECO:0000259" key="18">
    <source>
        <dbReference type="PROSITE" id="PS51194"/>
    </source>
</evidence>
<evidence type="ECO:0000256" key="12">
    <source>
        <dbReference type="ARBA" id="ARBA00023242"/>
    </source>
</evidence>
<keyword evidence="10" id="KW-0234">DNA repair</keyword>
<evidence type="ECO:0000256" key="14">
    <source>
        <dbReference type="ARBA" id="ARBA00034808"/>
    </source>
</evidence>
<dbReference type="GO" id="GO:0006260">
    <property type="term" value="P:DNA replication"/>
    <property type="evidence" value="ECO:0007669"/>
    <property type="project" value="InterPro"/>
</dbReference>
<feature type="compositionally biased region" description="Basic and acidic residues" evidence="15">
    <location>
        <begin position="563"/>
        <end position="577"/>
    </location>
</feature>
<evidence type="ECO:0000256" key="3">
    <source>
        <dbReference type="ARBA" id="ARBA00005446"/>
    </source>
</evidence>
<evidence type="ECO:0000256" key="4">
    <source>
        <dbReference type="ARBA" id="ARBA00022741"/>
    </source>
</evidence>
<dbReference type="GO" id="GO:0005737">
    <property type="term" value="C:cytoplasm"/>
    <property type="evidence" value="ECO:0007669"/>
    <property type="project" value="TreeGrafter"/>
</dbReference>
<dbReference type="InterPro" id="IPR004589">
    <property type="entry name" value="DNA_helicase_ATP-dep_RecQ"/>
</dbReference>
<dbReference type="InterPro" id="IPR002464">
    <property type="entry name" value="DNA/RNA_helicase_DEAH_CS"/>
</dbReference>
<feature type="compositionally biased region" description="Basic and acidic residues" evidence="15">
    <location>
        <begin position="207"/>
        <end position="218"/>
    </location>
</feature>
<dbReference type="InterPro" id="IPR014001">
    <property type="entry name" value="Helicase_ATP-bd"/>
</dbReference>
<keyword evidence="20" id="KW-1185">Reference proteome</keyword>
<dbReference type="HOGENOM" id="CLU_001103_16_4_1"/>
<protein>
    <recommendedName>
        <fullName evidence="14">DNA 3'-5' helicase</fullName>
        <ecNumber evidence="14">5.6.2.4</ecNumber>
    </recommendedName>
</protein>
<keyword evidence="7" id="KW-0347">Helicase</keyword>
<feature type="domain" description="HRDC" evidence="16">
    <location>
        <begin position="1390"/>
        <end position="1473"/>
    </location>
</feature>
<dbReference type="InterPro" id="IPR011545">
    <property type="entry name" value="DEAD/DEAH_box_helicase_dom"/>
</dbReference>
<dbReference type="NCBIfam" id="TIGR00614">
    <property type="entry name" value="recQ_fam"/>
    <property type="match status" value="1"/>
</dbReference>
<dbReference type="SUPFAM" id="SSF47819">
    <property type="entry name" value="HRDC-like"/>
    <property type="match status" value="1"/>
</dbReference>
<dbReference type="EC" id="5.6.2.4" evidence="14"/>
<dbReference type="GO" id="GO:0005634">
    <property type="term" value="C:nucleus"/>
    <property type="evidence" value="ECO:0007669"/>
    <property type="project" value="UniProtKB-SubCell"/>
</dbReference>
<feature type="region of interest" description="Disordered" evidence="15">
    <location>
        <begin position="1367"/>
        <end position="1386"/>
    </location>
</feature>
<evidence type="ECO:0000256" key="15">
    <source>
        <dbReference type="SAM" id="MobiDB-lite"/>
    </source>
</evidence>
<evidence type="ECO:0000256" key="10">
    <source>
        <dbReference type="ARBA" id="ARBA00023204"/>
    </source>
</evidence>
<dbReference type="GO" id="GO:0005694">
    <property type="term" value="C:chromosome"/>
    <property type="evidence" value="ECO:0007669"/>
    <property type="project" value="TreeGrafter"/>
</dbReference>